<dbReference type="GeneID" id="26739331"/>
<dbReference type="PANTHER" id="PTHR36849">
    <property type="entry name" value="CYTOPLASMIC PROTEIN-RELATED"/>
    <property type="match status" value="1"/>
</dbReference>
<dbReference type="EMBL" id="CP006933">
    <property type="protein sequence ID" value="AIS32047.1"/>
    <property type="molecule type" value="Genomic_DNA"/>
</dbReference>
<dbReference type="AlphaFoldDB" id="A0A089ZDF0"/>
<protein>
    <recommendedName>
        <fullName evidence="5">Uroporphyrin-III C-methyltransferase</fullName>
    </recommendedName>
</protein>
<reference evidence="2" key="2">
    <citation type="submission" date="2014-09" db="EMBL/GenBank/DDBJ databases">
        <authorList>
            <person name="Bishop-Lilly K.A."/>
            <person name="Broomall S.M."/>
            <person name="Chain P.S."/>
            <person name="Chertkov O."/>
            <person name="Coyne S.R."/>
            <person name="Daligault H.E."/>
            <person name="Davenport K.W."/>
            <person name="Erkkila T."/>
            <person name="Frey K.G."/>
            <person name="Gibbons H.S."/>
            <person name="Gu W."/>
            <person name="Jaissle J."/>
            <person name="Johnson S.L."/>
            <person name="Koroleva G.I."/>
            <person name="Ladner J.T."/>
            <person name="Lo C.-C."/>
            <person name="Minogue T.D."/>
            <person name="Munk C."/>
            <person name="Palacios G.F."/>
            <person name="Redden C.L."/>
            <person name="Rosenzweig C.N."/>
            <person name="Scholz M.B."/>
            <person name="Teshima H."/>
            <person name="Xu Y."/>
        </authorList>
    </citation>
    <scope>NUCLEOTIDE SEQUENCE</scope>
    <source>
        <strain evidence="2">Mb9</strain>
    </source>
</reference>
<evidence type="ECO:0000313" key="4">
    <source>
        <dbReference type="Proteomes" id="UP000062768"/>
    </source>
</evidence>
<evidence type="ECO:0000313" key="3">
    <source>
        <dbReference type="Proteomes" id="UP000029661"/>
    </source>
</evidence>
<sequence length="113" mass="13323">MIQIKRAYEEATPDDGFRILVDRLWPRGLSKEKLKIDLWLKEIAPSPELRKSFGHDPDKWDWFRTSYLEELKEKSELISSVKKLEQEKGKITLVYAAKDEKHNNAVVLQELVK</sequence>
<accession>A0A089ZDF0</accession>
<dbReference type="Proteomes" id="UP000062768">
    <property type="component" value="Chromosome I"/>
</dbReference>
<dbReference type="Pfam" id="PF22752">
    <property type="entry name" value="DUF488-N3i"/>
    <property type="match status" value="1"/>
</dbReference>
<organism evidence="1 3">
    <name type="scientific">Methanobacterium formicicum</name>
    <dbReference type="NCBI Taxonomy" id="2162"/>
    <lineage>
        <taxon>Archaea</taxon>
        <taxon>Methanobacteriati</taxon>
        <taxon>Methanobacteriota</taxon>
        <taxon>Methanomada group</taxon>
        <taxon>Methanobacteria</taxon>
        <taxon>Methanobacteriales</taxon>
        <taxon>Methanobacteriaceae</taxon>
        <taxon>Methanobacterium</taxon>
    </lineage>
</organism>
<name>A0A089ZDF0_METFO</name>
<keyword evidence="4" id="KW-1185">Reference proteome</keyword>
<dbReference type="OrthoDB" id="7940at2157"/>
<proteinExistence type="predicted"/>
<dbReference type="PANTHER" id="PTHR36849:SF1">
    <property type="entry name" value="CYTOPLASMIC PROTEIN"/>
    <property type="match status" value="1"/>
</dbReference>
<evidence type="ECO:0008006" key="5">
    <source>
        <dbReference type="Google" id="ProtNLM"/>
    </source>
</evidence>
<dbReference type="RefSeq" id="WP_048085166.1">
    <property type="nucleotide sequence ID" value="NZ_CP006933.1"/>
</dbReference>
<evidence type="ECO:0000313" key="1">
    <source>
        <dbReference type="EMBL" id="AIS32047.1"/>
    </source>
</evidence>
<dbReference type="PATRIC" id="fig|2162.10.peg.1129"/>
<reference evidence="1" key="1">
    <citation type="submission" date="2013-12" db="EMBL/GenBank/DDBJ databases">
        <title>The complete genome sequence of Methanobacterium sp. BRM9.</title>
        <authorList>
            <consortium name="Pastoral Greenhouse Gas Research Consortium"/>
            <person name="Kelly W.J."/>
            <person name="Leahy S.C."/>
            <person name="Perry R."/>
            <person name="Li D."/>
            <person name="Altermann E."/>
            <person name="Lambie S.C."/>
            <person name="Attwood G.T."/>
        </authorList>
    </citation>
    <scope>NUCLEOTIDE SEQUENCE [LARGE SCALE GENOMIC DNA]</scope>
    <source>
        <strain evidence="1">BRM9</strain>
    </source>
</reference>
<dbReference type="KEGG" id="mfc:BRM9_1232"/>
<gene>
    <name evidence="1" type="ORF">BRM9_1232</name>
    <name evidence="2" type="ORF">MB9_1082</name>
</gene>
<evidence type="ECO:0000313" key="2">
    <source>
        <dbReference type="EMBL" id="CEL24721.1"/>
    </source>
</evidence>
<dbReference type="Proteomes" id="UP000029661">
    <property type="component" value="Chromosome"/>
</dbReference>
<dbReference type="InterPro" id="IPR052552">
    <property type="entry name" value="YeaO-like"/>
</dbReference>
<dbReference type="EMBL" id="LN734822">
    <property type="protein sequence ID" value="CEL24721.1"/>
    <property type="molecule type" value="Genomic_DNA"/>
</dbReference>